<dbReference type="EnsemblPlants" id="OB03G36290.1">
    <property type="protein sequence ID" value="OB03G36290.1"/>
    <property type="gene ID" value="OB03G36290"/>
</dbReference>
<dbReference type="HOGENOM" id="CLU_1443119_0_0_1"/>
<name>J3LRF3_ORYBR</name>
<dbReference type="Proteomes" id="UP000006038">
    <property type="component" value="Chromosome 3"/>
</dbReference>
<dbReference type="AlphaFoldDB" id="J3LRF3"/>
<evidence type="ECO:0000313" key="1">
    <source>
        <dbReference type="EnsemblPlants" id="OB03G36290.1"/>
    </source>
</evidence>
<dbReference type="Gramene" id="OB03G36290.1">
    <property type="protein sequence ID" value="OB03G36290.1"/>
    <property type="gene ID" value="OB03G36290"/>
</dbReference>
<accession>J3LRF3</accession>
<protein>
    <submittedName>
        <fullName evidence="1">Uncharacterized protein</fullName>
    </submittedName>
</protein>
<proteinExistence type="predicted"/>
<reference evidence="1" key="2">
    <citation type="submission" date="2013-04" db="UniProtKB">
        <authorList>
            <consortium name="EnsemblPlants"/>
        </authorList>
    </citation>
    <scope>IDENTIFICATION</scope>
</reference>
<organism evidence="1">
    <name type="scientific">Oryza brachyantha</name>
    <name type="common">malo sina</name>
    <dbReference type="NCBI Taxonomy" id="4533"/>
    <lineage>
        <taxon>Eukaryota</taxon>
        <taxon>Viridiplantae</taxon>
        <taxon>Streptophyta</taxon>
        <taxon>Embryophyta</taxon>
        <taxon>Tracheophyta</taxon>
        <taxon>Spermatophyta</taxon>
        <taxon>Magnoliopsida</taxon>
        <taxon>Liliopsida</taxon>
        <taxon>Poales</taxon>
        <taxon>Poaceae</taxon>
        <taxon>BOP clade</taxon>
        <taxon>Oryzoideae</taxon>
        <taxon>Oryzeae</taxon>
        <taxon>Oryzinae</taxon>
        <taxon>Oryza</taxon>
    </lineage>
</organism>
<evidence type="ECO:0000313" key="2">
    <source>
        <dbReference type="Proteomes" id="UP000006038"/>
    </source>
</evidence>
<reference evidence="1" key="1">
    <citation type="journal article" date="2013" name="Nat. Commun.">
        <title>Whole-genome sequencing of Oryza brachyantha reveals mechanisms underlying Oryza genome evolution.</title>
        <authorList>
            <person name="Chen J."/>
            <person name="Huang Q."/>
            <person name="Gao D."/>
            <person name="Wang J."/>
            <person name="Lang Y."/>
            <person name="Liu T."/>
            <person name="Li B."/>
            <person name="Bai Z."/>
            <person name="Luis Goicoechea J."/>
            <person name="Liang C."/>
            <person name="Chen C."/>
            <person name="Zhang W."/>
            <person name="Sun S."/>
            <person name="Liao Y."/>
            <person name="Zhang X."/>
            <person name="Yang L."/>
            <person name="Song C."/>
            <person name="Wang M."/>
            <person name="Shi J."/>
            <person name="Liu G."/>
            <person name="Liu J."/>
            <person name="Zhou H."/>
            <person name="Zhou W."/>
            <person name="Yu Q."/>
            <person name="An N."/>
            <person name="Chen Y."/>
            <person name="Cai Q."/>
            <person name="Wang B."/>
            <person name="Liu B."/>
            <person name="Min J."/>
            <person name="Huang Y."/>
            <person name="Wu H."/>
            <person name="Li Z."/>
            <person name="Zhang Y."/>
            <person name="Yin Y."/>
            <person name="Song W."/>
            <person name="Jiang J."/>
            <person name="Jackson S.A."/>
            <person name="Wing R.A."/>
            <person name="Wang J."/>
            <person name="Chen M."/>
        </authorList>
    </citation>
    <scope>NUCLEOTIDE SEQUENCE [LARGE SCALE GENOMIC DNA]</scope>
    <source>
        <strain evidence="1">cv. IRGC 101232</strain>
    </source>
</reference>
<keyword evidence="2" id="KW-1185">Reference proteome</keyword>
<sequence>MAELKGEQEGAVKINIDNQSAIQLSKRFHFNQECIEEGRVDVVSIGTAERAAGGYHDEGASWMSWDCPIGLSPRHNYKVQDQIRFGVNERGVRGEIPNTRSHREELKGMKHTLSGDVLTEILRRLVHPVAFARRGATSSTSDACCTWTSFPHSLVGIFINLHAMYDTKLFTHPSMIGSSDLALHALHY</sequence>